<proteinExistence type="predicted"/>
<protein>
    <submittedName>
        <fullName evidence="3">Uncharacterized protein</fullName>
    </submittedName>
</protein>
<evidence type="ECO:0000256" key="2">
    <source>
        <dbReference type="SAM" id="SignalP"/>
    </source>
</evidence>
<evidence type="ECO:0000256" key="1">
    <source>
        <dbReference type="SAM" id="MobiDB-lite"/>
    </source>
</evidence>
<dbReference type="RefSeq" id="XP_024335755.1">
    <property type="nucleotide sequence ID" value="XM_024486514.1"/>
</dbReference>
<dbReference type="OrthoDB" id="10374665at2759"/>
<feature type="region of interest" description="Disordered" evidence="1">
    <location>
        <begin position="476"/>
        <end position="522"/>
    </location>
</feature>
<feature type="region of interest" description="Disordered" evidence="1">
    <location>
        <begin position="615"/>
        <end position="651"/>
    </location>
</feature>
<reference evidence="3 4" key="1">
    <citation type="submission" date="2017-04" db="EMBL/GenBank/DDBJ databases">
        <title>Genome Sequence of the Model Brown-Rot Fungus Postia placenta SB12.</title>
        <authorList>
            <consortium name="DOE Joint Genome Institute"/>
            <person name="Gaskell J."/>
            <person name="Kersten P."/>
            <person name="Larrondo L.F."/>
            <person name="Canessa P."/>
            <person name="Martinez D."/>
            <person name="Hibbett D."/>
            <person name="Schmoll M."/>
            <person name="Kubicek C.P."/>
            <person name="Martinez A.T."/>
            <person name="Yadav J."/>
            <person name="Master E."/>
            <person name="Magnuson J.K."/>
            <person name="James T."/>
            <person name="Yaver D."/>
            <person name="Berka R."/>
            <person name="Labutti K."/>
            <person name="Lipzen A."/>
            <person name="Aerts A."/>
            <person name="Barry K."/>
            <person name="Henrissat B."/>
            <person name="Blanchette R."/>
            <person name="Grigoriev I."/>
            <person name="Cullen D."/>
        </authorList>
    </citation>
    <scope>NUCLEOTIDE SEQUENCE [LARGE SCALE GENOMIC DNA]</scope>
    <source>
        <strain evidence="3 4">MAD-698-R-SB12</strain>
    </source>
</reference>
<evidence type="ECO:0000313" key="3">
    <source>
        <dbReference type="EMBL" id="OSX58961.1"/>
    </source>
</evidence>
<sequence>MLIPIQLILTGLLALLAALHGPDLLDVHGIDVLIDGVVTGVIVARDRTDYLVRTVVDSAVSSTFRLFDTPPQTALRDCGRVDVIYVPVLVGNVSMDLDDMVCPAVWDVFMAPDIVLPSTSGPSSPLTEDRVTSLSAQLVEVVNIPSTLPWTTQPVSTIDVSTMPSPLEGITLFGLIAVLLLTPVAAVACLMKHRVVSKVRKQLNVEAGPRASPFNPAIPDTPKPSTSHTTTSETPETPEGYYVDLEYTPDPVGFFMFVFTDVSDFLLGLVKDVVLPSSISKDDETLGCFNSFYEFMAELKLVPSVLESVDACGQQSLVLSSPSTPSNLVEDIQVSSSPIVQDDIPTTVPNTTSPAPLTALSPLLPAFSLSPLPGSKSPIAQPSTRSSKSWACAIDLYLSIRSSQKMQDSEPAQSASLDPTRYRPMPYFKNGTLQEGIVDTHVGWNEPLVFPDAAEENDPVPRSVARDQLYDVMNSGIARKTSGASIERMHNPRTRRRKRRRKGDAPDVAESSGTTADSDAPAASAFALEPVAREPLRQRPVIARDGLAAIRGVLAPSPRRPRASVIIPVSPVAPPPPPPRITSFVVHNASPSSKPGMLPPRSPILSPSDDLWKPLIRPDGSSAPSSKLPAARVRTLPPPSRQTPNTSRGPAMTVEQYLFNVPVRVVSGKRGKGKQVSQPMLFHDVLDSLQEPPEDSVAPATM</sequence>
<dbReference type="Proteomes" id="UP000194127">
    <property type="component" value="Unassembled WGS sequence"/>
</dbReference>
<dbReference type="EMBL" id="KZ110603">
    <property type="protein sequence ID" value="OSX58961.1"/>
    <property type="molecule type" value="Genomic_DNA"/>
</dbReference>
<feature type="compositionally biased region" description="Low complexity" evidence="1">
    <location>
        <begin position="223"/>
        <end position="239"/>
    </location>
</feature>
<feature type="signal peptide" evidence="2">
    <location>
        <begin position="1"/>
        <end position="18"/>
    </location>
</feature>
<dbReference type="GeneID" id="36331463"/>
<feature type="chain" id="PRO_5012755834" evidence="2">
    <location>
        <begin position="19"/>
        <end position="702"/>
    </location>
</feature>
<keyword evidence="4" id="KW-1185">Reference proteome</keyword>
<evidence type="ECO:0000313" key="4">
    <source>
        <dbReference type="Proteomes" id="UP000194127"/>
    </source>
</evidence>
<dbReference type="AlphaFoldDB" id="A0A1X6MRE6"/>
<feature type="region of interest" description="Disordered" evidence="1">
    <location>
        <begin position="208"/>
        <end position="240"/>
    </location>
</feature>
<feature type="compositionally biased region" description="Low complexity" evidence="1">
    <location>
        <begin position="511"/>
        <end position="522"/>
    </location>
</feature>
<feature type="compositionally biased region" description="Basic residues" evidence="1">
    <location>
        <begin position="491"/>
        <end position="502"/>
    </location>
</feature>
<accession>A0A1X6MRE6</accession>
<gene>
    <name evidence="3" type="ORF">POSPLADRAFT_1151278</name>
</gene>
<name>A0A1X6MRE6_9APHY</name>
<organism evidence="3 4">
    <name type="scientific">Postia placenta MAD-698-R-SB12</name>
    <dbReference type="NCBI Taxonomy" id="670580"/>
    <lineage>
        <taxon>Eukaryota</taxon>
        <taxon>Fungi</taxon>
        <taxon>Dikarya</taxon>
        <taxon>Basidiomycota</taxon>
        <taxon>Agaricomycotina</taxon>
        <taxon>Agaricomycetes</taxon>
        <taxon>Polyporales</taxon>
        <taxon>Adustoporiaceae</taxon>
        <taxon>Rhodonia</taxon>
    </lineage>
</organism>
<keyword evidence="2" id="KW-0732">Signal</keyword>